<name>A0ABY6GCQ2_9BURK</name>
<accession>A0ABY6GCQ2</accession>
<evidence type="ECO:0000313" key="2">
    <source>
        <dbReference type="Proteomes" id="UP001162800"/>
    </source>
</evidence>
<dbReference type="RefSeq" id="WP_231043330.1">
    <property type="nucleotide sequence ID" value="NZ_CP106881.1"/>
</dbReference>
<dbReference type="SUPFAM" id="SSF48452">
    <property type="entry name" value="TPR-like"/>
    <property type="match status" value="1"/>
</dbReference>
<evidence type="ECO:0000313" key="1">
    <source>
        <dbReference type="EMBL" id="UYG52809.1"/>
    </source>
</evidence>
<protein>
    <submittedName>
        <fullName evidence="1">CesD/SycD/LcrH family type III secretion system chaperone</fullName>
    </submittedName>
</protein>
<dbReference type="PRINTS" id="PR01595">
    <property type="entry name" value="SYCDCHAPRONE"/>
</dbReference>
<proteinExistence type="predicted"/>
<dbReference type="InterPro" id="IPR011990">
    <property type="entry name" value="TPR-like_helical_dom_sf"/>
</dbReference>
<reference evidence="1" key="1">
    <citation type="submission" date="2022-09" db="EMBL/GenBank/DDBJ databases">
        <title>The complete genome of Acidovorax sp. 5MLIR.</title>
        <authorList>
            <person name="Liu L."/>
            <person name="Yue J."/>
            <person name="Yang F."/>
            <person name="Yuan J."/>
            <person name="Li L."/>
        </authorList>
    </citation>
    <scope>NUCLEOTIDE SEQUENCE</scope>
    <source>
        <strain evidence="1">5MLIR</strain>
    </source>
</reference>
<dbReference type="InterPro" id="IPR005415">
    <property type="entry name" value="T3SS_Ca_resp_chp_LcrH/SycD"/>
</dbReference>
<organism evidence="1 2">
    <name type="scientific">Comamonas endophytica</name>
    <dbReference type="NCBI Taxonomy" id="2949090"/>
    <lineage>
        <taxon>Bacteria</taxon>
        <taxon>Pseudomonadati</taxon>
        <taxon>Pseudomonadota</taxon>
        <taxon>Betaproteobacteria</taxon>
        <taxon>Burkholderiales</taxon>
        <taxon>Comamonadaceae</taxon>
        <taxon>Comamonas</taxon>
    </lineage>
</organism>
<dbReference type="Gene3D" id="1.25.40.10">
    <property type="entry name" value="Tetratricopeptide repeat domain"/>
    <property type="match status" value="1"/>
</dbReference>
<sequence length="160" mass="17674">MISEYMPDTSNADIVKKFIADLEALPSRARLDDDDTEIIYAEAYQLVQQGNFEKAVSLFSMISIYRPTTIKYLAGLAICEKKLGRPESAAGIYAFMALIETEQPLHHLCIAECLLQQGKKQEARESLALVVQFCEANSGHEKTLARARAIDALLAHANAA</sequence>
<keyword evidence="2" id="KW-1185">Reference proteome</keyword>
<dbReference type="EMBL" id="CP106881">
    <property type="protein sequence ID" value="UYG52809.1"/>
    <property type="molecule type" value="Genomic_DNA"/>
</dbReference>
<dbReference type="Proteomes" id="UP001162800">
    <property type="component" value="Chromosome"/>
</dbReference>
<gene>
    <name evidence="1" type="ORF">M9799_06095</name>
</gene>